<feature type="transmembrane region" description="Helical" evidence="1">
    <location>
        <begin position="111"/>
        <end position="131"/>
    </location>
</feature>
<evidence type="ECO:0000313" key="3">
    <source>
        <dbReference type="Proteomes" id="UP001555786"/>
    </source>
</evidence>
<feature type="transmembrane region" description="Helical" evidence="1">
    <location>
        <begin position="12"/>
        <end position="36"/>
    </location>
</feature>
<keyword evidence="1" id="KW-0812">Transmembrane</keyword>
<dbReference type="Proteomes" id="UP001555786">
    <property type="component" value="Unassembled WGS sequence"/>
</dbReference>
<feature type="transmembrane region" description="Helical" evidence="1">
    <location>
        <begin position="170"/>
        <end position="190"/>
    </location>
</feature>
<feature type="transmembrane region" description="Helical" evidence="1">
    <location>
        <begin position="278"/>
        <end position="299"/>
    </location>
</feature>
<keyword evidence="1" id="KW-0472">Membrane</keyword>
<evidence type="ECO:0000313" key="2">
    <source>
        <dbReference type="EMBL" id="MEW9306531.1"/>
    </source>
</evidence>
<feature type="transmembrane region" description="Helical" evidence="1">
    <location>
        <begin position="143"/>
        <end position="164"/>
    </location>
</feature>
<keyword evidence="1" id="KW-1133">Transmembrane helix</keyword>
<feature type="transmembrane region" description="Helical" evidence="1">
    <location>
        <begin position="42"/>
        <end position="62"/>
    </location>
</feature>
<feature type="transmembrane region" description="Helical" evidence="1">
    <location>
        <begin position="434"/>
        <end position="451"/>
    </location>
</feature>
<feature type="transmembrane region" description="Helical" evidence="1">
    <location>
        <begin position="394"/>
        <end position="413"/>
    </location>
</feature>
<dbReference type="RefSeq" id="WP_367624225.1">
    <property type="nucleotide sequence ID" value="NZ_JBFNQD010000003.1"/>
</dbReference>
<evidence type="ECO:0000256" key="1">
    <source>
        <dbReference type="SAM" id="Phobius"/>
    </source>
</evidence>
<name>A0ABV3PM16_9HYPH</name>
<comment type="caution">
    <text evidence="2">The sequence shown here is derived from an EMBL/GenBank/DDBJ whole genome shotgun (WGS) entry which is preliminary data.</text>
</comment>
<proteinExistence type="predicted"/>
<sequence>MKWEQIWLRLTLGCDPTLGCTCLFWFVATFLLSPLLSFGDHASARIVLIYLGCSAACWFYALEATRRRAEVAAALLVPRLGRYAVEGLLLFAAAQIIVPSLIIGLARRSPIEGLVSCAIQISVIMGGLIALRMNPSNMGRLQGYGWLFFYIAIILLGLEEAMWGARIPHFFGWGVTVLTACLIAAAAWFYRPVLLPSKRDPSVAAEHKVDTVVRAIGYIFVNKRQFSKNNATVYSELTSVFGGDNSELNSISGSEALRCLLWKDLENGFRWSHVMKEFLQRLVVLGLIGGVLIGFQYLFGGGIKQPPNLIWLFLAMLNSTTLEQAKKIWNFNHHVSADRELAAMAPGFGAGYALKVRFLRAAISPSIQTLILDIASMNICVIVMSFVYKDIIKYDSIFSILVINATMVIYNSVRIRIMLKTLLGMWDPNKHEGAFLNFVSIPFVLLMMAALEMPGSFTAVMAGICMLAVLYITKTIRDDLRVYFNYPHPFLPRH</sequence>
<accession>A0ABV3PM16</accession>
<protein>
    <submittedName>
        <fullName evidence="2">Uncharacterized protein</fullName>
    </submittedName>
</protein>
<keyword evidence="3" id="KW-1185">Reference proteome</keyword>
<dbReference type="EMBL" id="JBFNQD010000003">
    <property type="protein sequence ID" value="MEW9306531.1"/>
    <property type="molecule type" value="Genomic_DNA"/>
</dbReference>
<organism evidence="2 3">
    <name type="scientific">Labrys neptuniae</name>
    <dbReference type="NCBI Taxonomy" id="376174"/>
    <lineage>
        <taxon>Bacteria</taxon>
        <taxon>Pseudomonadati</taxon>
        <taxon>Pseudomonadota</taxon>
        <taxon>Alphaproteobacteria</taxon>
        <taxon>Hyphomicrobiales</taxon>
        <taxon>Xanthobacteraceae</taxon>
        <taxon>Labrys</taxon>
    </lineage>
</organism>
<reference evidence="2 3" key="1">
    <citation type="submission" date="2024-07" db="EMBL/GenBank/DDBJ databases">
        <title>Description of Labrys sedimenti sp. nov., isolated from a diclofenac-degrading enrichment culture.</title>
        <authorList>
            <person name="Tancsics A."/>
            <person name="Csepanyi A."/>
        </authorList>
    </citation>
    <scope>NUCLEOTIDE SEQUENCE [LARGE SCALE GENOMIC DNA]</scope>
    <source>
        <strain evidence="2 3">LMG 23578</strain>
    </source>
</reference>
<feature type="transmembrane region" description="Helical" evidence="1">
    <location>
        <begin position="83"/>
        <end position="105"/>
    </location>
</feature>
<gene>
    <name evidence="2" type="ORF">ABXS05_13355</name>
</gene>
<feature type="transmembrane region" description="Helical" evidence="1">
    <location>
        <begin position="457"/>
        <end position="473"/>
    </location>
</feature>